<dbReference type="EMBL" id="BMCP01000006">
    <property type="protein sequence ID" value="GGE53241.1"/>
    <property type="molecule type" value="Genomic_DNA"/>
</dbReference>
<proteinExistence type="predicted"/>
<feature type="transmembrane region" description="Helical" evidence="1">
    <location>
        <begin position="196"/>
        <end position="213"/>
    </location>
</feature>
<dbReference type="PIRSF" id="PIRSF038991">
    <property type="entry name" value="Protein_AbrB"/>
    <property type="match status" value="1"/>
</dbReference>
<feature type="transmembrane region" description="Helical" evidence="1">
    <location>
        <begin position="73"/>
        <end position="92"/>
    </location>
</feature>
<feature type="transmembrane region" description="Helical" evidence="1">
    <location>
        <begin position="304"/>
        <end position="325"/>
    </location>
</feature>
<evidence type="ECO:0008006" key="4">
    <source>
        <dbReference type="Google" id="ProtNLM"/>
    </source>
</evidence>
<dbReference type="InterPro" id="IPR007820">
    <property type="entry name" value="AbrB_fam"/>
</dbReference>
<reference evidence="2" key="1">
    <citation type="journal article" date="2014" name="Int. J. Syst. Evol. Microbiol.">
        <title>Complete genome sequence of Corynebacterium casei LMG S-19264T (=DSM 44701T), isolated from a smear-ripened cheese.</title>
        <authorList>
            <consortium name="US DOE Joint Genome Institute (JGI-PGF)"/>
            <person name="Walter F."/>
            <person name="Albersmeier A."/>
            <person name="Kalinowski J."/>
            <person name="Ruckert C."/>
        </authorList>
    </citation>
    <scope>NUCLEOTIDE SEQUENCE</scope>
    <source>
        <strain evidence="2">CCM 7684</strain>
    </source>
</reference>
<keyword evidence="1" id="KW-0472">Membrane</keyword>
<feature type="transmembrane region" description="Helical" evidence="1">
    <location>
        <begin position="49"/>
        <end position="67"/>
    </location>
</feature>
<dbReference type="Proteomes" id="UP000602745">
    <property type="component" value="Unassembled WGS sequence"/>
</dbReference>
<sequence length="336" mass="34927">MMAIVAGWICVKLHVPLPWMIGPLLFTATCSMSGMELNVPRNTRHVGQVIVAAAVGLTFTPAALSFMVGHAGVMVAAAAMTLLAGFVTAAVMRRFTGADTITASLCCVPLGPMESANLAMQYGVPPGPVAFVQTLRIALTVTLIPPILVWLDPRDLDLTGALSTSDWRPEGIAVTLAAAVAGAMLFRVLRIANPMFLGGLAGSGLSMLLALPVSPLPYAVIAGGQILLGVWLGASFTQELLEKAGTFIPAALLSTLLLLSSCAAVGVIISWISGVRADAMILATAPGSVTEMALTAKILAADPAMVTGFHVVRIFMLIPFAPLIFRMVGRLAKWGV</sequence>
<dbReference type="GO" id="GO:0010468">
    <property type="term" value="P:regulation of gene expression"/>
    <property type="evidence" value="ECO:0007669"/>
    <property type="project" value="InterPro"/>
</dbReference>
<protein>
    <recommendedName>
        <fullName evidence="4">AbrB family transcriptional regulator</fullName>
    </recommendedName>
</protein>
<gene>
    <name evidence="2" type="ORF">GCM10007276_32860</name>
</gene>
<feature type="transmembrane region" description="Helical" evidence="1">
    <location>
        <begin position="171"/>
        <end position="189"/>
    </location>
</feature>
<accession>A0A8J2YMK0</accession>
<name>A0A8J2YMK0_9RHOB</name>
<dbReference type="InterPro" id="IPR017516">
    <property type="entry name" value="AbrB_dup"/>
</dbReference>
<organism evidence="2 3">
    <name type="scientific">Agaricicola taiwanensis</name>
    <dbReference type="NCBI Taxonomy" id="591372"/>
    <lineage>
        <taxon>Bacteria</taxon>
        <taxon>Pseudomonadati</taxon>
        <taxon>Pseudomonadota</taxon>
        <taxon>Alphaproteobacteria</taxon>
        <taxon>Rhodobacterales</taxon>
        <taxon>Paracoccaceae</taxon>
        <taxon>Agaricicola</taxon>
    </lineage>
</organism>
<dbReference type="RefSeq" id="WP_229729542.1">
    <property type="nucleotide sequence ID" value="NZ_BMCP01000006.1"/>
</dbReference>
<feature type="transmembrane region" description="Helical" evidence="1">
    <location>
        <begin position="129"/>
        <end position="151"/>
    </location>
</feature>
<reference evidence="2" key="2">
    <citation type="submission" date="2020-09" db="EMBL/GenBank/DDBJ databases">
        <authorList>
            <person name="Sun Q."/>
            <person name="Sedlacek I."/>
        </authorList>
    </citation>
    <scope>NUCLEOTIDE SEQUENCE</scope>
    <source>
        <strain evidence="2">CCM 7684</strain>
    </source>
</reference>
<keyword evidence="3" id="KW-1185">Reference proteome</keyword>
<feature type="transmembrane region" description="Helical" evidence="1">
    <location>
        <begin position="219"/>
        <end position="236"/>
    </location>
</feature>
<feature type="transmembrane region" description="Helical" evidence="1">
    <location>
        <begin position="248"/>
        <end position="272"/>
    </location>
</feature>
<evidence type="ECO:0000313" key="3">
    <source>
        <dbReference type="Proteomes" id="UP000602745"/>
    </source>
</evidence>
<evidence type="ECO:0000256" key="1">
    <source>
        <dbReference type="SAM" id="Phobius"/>
    </source>
</evidence>
<comment type="caution">
    <text evidence="2">The sequence shown here is derived from an EMBL/GenBank/DDBJ whole genome shotgun (WGS) entry which is preliminary data.</text>
</comment>
<evidence type="ECO:0000313" key="2">
    <source>
        <dbReference type="EMBL" id="GGE53241.1"/>
    </source>
</evidence>
<keyword evidence="1" id="KW-1133">Transmembrane helix</keyword>
<dbReference type="PANTHER" id="PTHR38457">
    <property type="entry name" value="REGULATOR ABRB-RELATED"/>
    <property type="match status" value="1"/>
</dbReference>
<dbReference type="GO" id="GO:0016020">
    <property type="term" value="C:membrane"/>
    <property type="evidence" value="ECO:0007669"/>
    <property type="project" value="InterPro"/>
</dbReference>
<dbReference type="AlphaFoldDB" id="A0A8J2YMK0"/>
<keyword evidence="1" id="KW-0812">Transmembrane</keyword>
<dbReference type="PANTHER" id="PTHR38457:SF1">
    <property type="entry name" value="REGULATOR ABRB-RELATED"/>
    <property type="match status" value="1"/>
</dbReference>
<dbReference type="NCBIfam" id="TIGR03082">
    <property type="entry name" value="Gneg_AbrB_dup"/>
    <property type="match status" value="1"/>
</dbReference>
<dbReference type="Pfam" id="PF05145">
    <property type="entry name" value="AbrB"/>
    <property type="match status" value="1"/>
</dbReference>